<dbReference type="InterPro" id="IPR042100">
    <property type="entry name" value="Bug_dom1"/>
</dbReference>
<evidence type="ECO:0000313" key="2">
    <source>
        <dbReference type="EMBL" id="ARQ01281.1"/>
    </source>
</evidence>
<protein>
    <submittedName>
        <fullName evidence="2">Uncharacterized protein</fullName>
    </submittedName>
</protein>
<accession>A0A1W6ZVW7</accession>
<dbReference type="SUPFAM" id="SSF53850">
    <property type="entry name" value="Periplasmic binding protein-like II"/>
    <property type="match status" value="1"/>
</dbReference>
<dbReference type="InterPro" id="IPR005064">
    <property type="entry name" value="BUG"/>
</dbReference>
<dbReference type="AlphaFoldDB" id="A0A1W6ZVW7"/>
<dbReference type="PANTHER" id="PTHR42928:SF5">
    <property type="entry name" value="BLR1237 PROTEIN"/>
    <property type="match status" value="1"/>
</dbReference>
<dbReference type="KEGG" id="psin:CAK95_20910"/>
<dbReference type="Pfam" id="PF03401">
    <property type="entry name" value="TctC"/>
    <property type="match status" value="1"/>
</dbReference>
<dbReference type="EMBL" id="CP021112">
    <property type="protein sequence ID" value="ARQ01281.1"/>
    <property type="molecule type" value="Genomic_DNA"/>
</dbReference>
<sequence length="327" mass="34669">MLNVRTAAAVLLATLAGLASGSVSAAAQQWPTKPVTVIVPFAAGGNVDAAARLFSERLSQRLGQQFVIENKSGAGGSIGIAAMANAKPDGYTLAVVSAGTLFILPHIYKEKLGYNSQKDILPIAMVAYQPNMVIVDPKVPAKTVPEFLAYLKNNPDKLSYGSSGIGTSQHLCMELIVQHTGAKIAHVPYRASNQIIQDLIGGQIQMTCDQFSTAYPQVQGGKARAIAVSSLERYSVDPSIPALAETVPGLEVTWTAVFVAPSKVPPEIAGKLAAELREIAKDPAMIEKLKGLGVTPMSVTGPELQKMIASDYDKWKPIVERAKIPQP</sequence>
<proteinExistence type="inferred from homology"/>
<dbReference type="CDD" id="cd07012">
    <property type="entry name" value="PBP2_Bug_TTT"/>
    <property type="match status" value="1"/>
</dbReference>
<reference evidence="2 3" key="1">
    <citation type="submission" date="2017-05" db="EMBL/GenBank/DDBJ databases">
        <title>Full genome sequence of Pseudorhodoplanes sinuspersici.</title>
        <authorList>
            <person name="Dastgheib S.M.M."/>
            <person name="Shavandi M."/>
            <person name="Tirandaz H."/>
        </authorList>
    </citation>
    <scope>NUCLEOTIDE SEQUENCE [LARGE SCALE GENOMIC DNA]</scope>
    <source>
        <strain evidence="2 3">RIPI110</strain>
    </source>
</reference>
<dbReference type="Proteomes" id="UP000194137">
    <property type="component" value="Chromosome"/>
</dbReference>
<dbReference type="PIRSF" id="PIRSF017082">
    <property type="entry name" value="YflP"/>
    <property type="match status" value="1"/>
</dbReference>
<dbReference type="OrthoDB" id="7374750at2"/>
<dbReference type="PANTHER" id="PTHR42928">
    <property type="entry name" value="TRICARBOXYLATE-BINDING PROTEIN"/>
    <property type="match status" value="1"/>
</dbReference>
<comment type="similarity">
    <text evidence="1">Belongs to the UPF0065 (bug) family.</text>
</comment>
<dbReference type="Gene3D" id="3.40.190.10">
    <property type="entry name" value="Periplasmic binding protein-like II"/>
    <property type="match status" value="1"/>
</dbReference>
<gene>
    <name evidence="2" type="ORF">CAK95_20910</name>
</gene>
<dbReference type="STRING" id="1235591.CAK95_20910"/>
<evidence type="ECO:0000313" key="3">
    <source>
        <dbReference type="Proteomes" id="UP000194137"/>
    </source>
</evidence>
<organism evidence="2 3">
    <name type="scientific">Pseudorhodoplanes sinuspersici</name>
    <dbReference type="NCBI Taxonomy" id="1235591"/>
    <lineage>
        <taxon>Bacteria</taxon>
        <taxon>Pseudomonadati</taxon>
        <taxon>Pseudomonadota</taxon>
        <taxon>Alphaproteobacteria</taxon>
        <taxon>Hyphomicrobiales</taxon>
        <taxon>Pseudorhodoplanes</taxon>
    </lineage>
</organism>
<name>A0A1W6ZVW7_9HYPH</name>
<keyword evidence="3" id="KW-1185">Reference proteome</keyword>
<evidence type="ECO:0000256" key="1">
    <source>
        <dbReference type="ARBA" id="ARBA00006987"/>
    </source>
</evidence>
<dbReference type="RefSeq" id="WP_086089675.1">
    <property type="nucleotide sequence ID" value="NZ_CP021112.1"/>
</dbReference>
<dbReference type="Gene3D" id="3.40.190.150">
    <property type="entry name" value="Bordetella uptake gene, domain 1"/>
    <property type="match status" value="1"/>
</dbReference>